<dbReference type="PRINTS" id="PR00154">
    <property type="entry name" value="AMPBINDING"/>
</dbReference>
<dbReference type="EMBL" id="JBHSNO010000001">
    <property type="protein sequence ID" value="MFC5587731.1"/>
    <property type="molecule type" value="Genomic_DNA"/>
</dbReference>
<dbReference type="SUPFAM" id="SSF56801">
    <property type="entry name" value="Acetyl-CoA synthetase-like"/>
    <property type="match status" value="1"/>
</dbReference>
<evidence type="ECO:0000256" key="1">
    <source>
        <dbReference type="ARBA" id="ARBA00006432"/>
    </source>
</evidence>
<sequence>MNIAHTLLESTKKSHDHSAIIYKKEKITYGELTQRVLQLAGGFKRIGMKKGTHVGMMISNRPEYIITYYSLLAVGATIIPINPLFKSDEVTYILNNSDSEVLIFDSSSLDAVRSSINALEKTKTFIYLGENQSEDMLSWEDLSKGEPLKELVELDSEDLAQIIYTSGTTGRPKGAMITQENINWMSKTSLSLSNMTSSDRVLLVLPLYHAYAKLQGMISPFRVGATIYLVVRFFPDEILTMISEEKITQFMGVPTMYAMFVNSPKITEYDYSSLKYCGSGGASMPLEIMEKINKLMGVEVMEGYGQTESTVMISRTRLDGERRPGSVGFPAPGIELKIVDTDGKEVLPDMVGEIIFRGPNAMKGYYKKPEETMQTIKDGWVYTGDLGRLDEQGYVYIVDRKKEMIIRGGFNVYPREVEEVLYTHKSVVECAVIGEKDPVFGEEVAAYIVTNEDIGKDSITLYCKEHLVHYKVPRIIHFVDELPKNATGKILKKGLKRCLNSSWM</sequence>
<name>A0ABW0TEB5_9BACL</name>
<feature type="domain" description="AMP-dependent synthetase/ligase" evidence="3">
    <location>
        <begin position="10"/>
        <end position="366"/>
    </location>
</feature>
<dbReference type="InterPro" id="IPR042099">
    <property type="entry name" value="ANL_N_sf"/>
</dbReference>
<evidence type="ECO:0000256" key="2">
    <source>
        <dbReference type="ARBA" id="ARBA00022598"/>
    </source>
</evidence>
<dbReference type="InterPro" id="IPR000873">
    <property type="entry name" value="AMP-dep_synth/lig_dom"/>
</dbReference>
<dbReference type="CDD" id="cd05936">
    <property type="entry name" value="FC-FACS_FadD_like"/>
    <property type="match status" value="1"/>
</dbReference>
<dbReference type="PROSITE" id="PS00455">
    <property type="entry name" value="AMP_BINDING"/>
    <property type="match status" value="1"/>
</dbReference>
<gene>
    <name evidence="5" type="ORF">ACFPRA_02255</name>
</gene>
<evidence type="ECO:0000259" key="3">
    <source>
        <dbReference type="Pfam" id="PF00501"/>
    </source>
</evidence>
<evidence type="ECO:0000313" key="5">
    <source>
        <dbReference type="EMBL" id="MFC5587731.1"/>
    </source>
</evidence>
<reference evidence="6" key="1">
    <citation type="journal article" date="2019" name="Int. J. Syst. Evol. Microbiol.">
        <title>The Global Catalogue of Microorganisms (GCM) 10K type strain sequencing project: providing services to taxonomists for standard genome sequencing and annotation.</title>
        <authorList>
            <consortium name="The Broad Institute Genomics Platform"/>
            <consortium name="The Broad Institute Genome Sequencing Center for Infectious Disease"/>
            <person name="Wu L."/>
            <person name="Ma J."/>
        </authorList>
    </citation>
    <scope>NUCLEOTIDE SEQUENCE [LARGE SCALE GENOMIC DNA]</scope>
    <source>
        <strain evidence="6">CGMCC 4.1434</strain>
    </source>
</reference>
<dbReference type="PANTHER" id="PTHR43201:SF5">
    <property type="entry name" value="MEDIUM-CHAIN ACYL-COA LIGASE ACSF2, MITOCHONDRIAL"/>
    <property type="match status" value="1"/>
</dbReference>
<dbReference type="Proteomes" id="UP001596109">
    <property type="component" value="Unassembled WGS sequence"/>
</dbReference>
<keyword evidence="2 5" id="KW-0436">Ligase</keyword>
<dbReference type="Gene3D" id="3.30.300.30">
    <property type="match status" value="1"/>
</dbReference>
<dbReference type="PANTHER" id="PTHR43201">
    <property type="entry name" value="ACYL-COA SYNTHETASE"/>
    <property type="match status" value="1"/>
</dbReference>
<proteinExistence type="inferred from homology"/>
<dbReference type="InterPro" id="IPR045851">
    <property type="entry name" value="AMP-bd_C_sf"/>
</dbReference>
<dbReference type="GO" id="GO:0016874">
    <property type="term" value="F:ligase activity"/>
    <property type="evidence" value="ECO:0007669"/>
    <property type="project" value="UniProtKB-KW"/>
</dbReference>
<dbReference type="InterPro" id="IPR020459">
    <property type="entry name" value="AMP-binding"/>
</dbReference>
<comment type="caution">
    <text evidence="5">The sequence shown here is derived from an EMBL/GenBank/DDBJ whole genome shotgun (WGS) entry which is preliminary data.</text>
</comment>
<dbReference type="Pfam" id="PF13193">
    <property type="entry name" value="AMP-binding_C"/>
    <property type="match status" value="1"/>
</dbReference>
<dbReference type="RefSeq" id="WP_381430119.1">
    <property type="nucleotide sequence ID" value="NZ_JBHSNO010000001.1"/>
</dbReference>
<dbReference type="InterPro" id="IPR020845">
    <property type="entry name" value="AMP-binding_CS"/>
</dbReference>
<comment type="similarity">
    <text evidence="1">Belongs to the ATP-dependent AMP-binding enzyme family.</text>
</comment>
<organism evidence="5 6">
    <name type="scientific">Sporosarcina soli</name>
    <dbReference type="NCBI Taxonomy" id="334736"/>
    <lineage>
        <taxon>Bacteria</taxon>
        <taxon>Bacillati</taxon>
        <taxon>Bacillota</taxon>
        <taxon>Bacilli</taxon>
        <taxon>Bacillales</taxon>
        <taxon>Caryophanaceae</taxon>
        <taxon>Sporosarcina</taxon>
    </lineage>
</organism>
<evidence type="ECO:0000259" key="4">
    <source>
        <dbReference type="Pfam" id="PF13193"/>
    </source>
</evidence>
<evidence type="ECO:0000313" key="6">
    <source>
        <dbReference type="Proteomes" id="UP001596109"/>
    </source>
</evidence>
<dbReference type="Gene3D" id="3.40.50.12780">
    <property type="entry name" value="N-terminal domain of ligase-like"/>
    <property type="match status" value="1"/>
</dbReference>
<dbReference type="NCBIfam" id="NF004837">
    <property type="entry name" value="PRK06187.1"/>
    <property type="match status" value="1"/>
</dbReference>
<accession>A0ABW0TEB5</accession>
<keyword evidence="6" id="KW-1185">Reference proteome</keyword>
<dbReference type="InterPro" id="IPR025110">
    <property type="entry name" value="AMP-bd_C"/>
</dbReference>
<protein>
    <submittedName>
        <fullName evidence="5">Long-chain fatty acid--CoA ligase</fullName>
    </submittedName>
</protein>
<dbReference type="Pfam" id="PF00501">
    <property type="entry name" value="AMP-binding"/>
    <property type="match status" value="1"/>
</dbReference>
<feature type="domain" description="AMP-binding enzyme C-terminal" evidence="4">
    <location>
        <begin position="416"/>
        <end position="489"/>
    </location>
</feature>